<evidence type="ECO:0000313" key="2">
    <source>
        <dbReference type="Proteomes" id="UP001501666"/>
    </source>
</evidence>
<protein>
    <submittedName>
        <fullName evidence="1">Uncharacterized protein</fullName>
    </submittedName>
</protein>
<evidence type="ECO:0000313" key="1">
    <source>
        <dbReference type="EMBL" id="GAA2691754.1"/>
    </source>
</evidence>
<reference evidence="2" key="1">
    <citation type="journal article" date="2019" name="Int. J. Syst. Evol. Microbiol.">
        <title>The Global Catalogue of Microorganisms (GCM) 10K type strain sequencing project: providing services to taxonomists for standard genome sequencing and annotation.</title>
        <authorList>
            <consortium name="The Broad Institute Genomics Platform"/>
            <consortium name="The Broad Institute Genome Sequencing Center for Infectious Disease"/>
            <person name="Wu L."/>
            <person name="Ma J."/>
        </authorList>
    </citation>
    <scope>NUCLEOTIDE SEQUENCE [LARGE SCALE GENOMIC DNA]</scope>
    <source>
        <strain evidence="2">JCM 6835</strain>
    </source>
</reference>
<organism evidence="1 2">
    <name type="scientific">Nonomuraea recticatena</name>
    <dbReference type="NCBI Taxonomy" id="46178"/>
    <lineage>
        <taxon>Bacteria</taxon>
        <taxon>Bacillati</taxon>
        <taxon>Actinomycetota</taxon>
        <taxon>Actinomycetes</taxon>
        <taxon>Streptosporangiales</taxon>
        <taxon>Streptosporangiaceae</taxon>
        <taxon>Nonomuraea</taxon>
    </lineage>
</organism>
<dbReference type="Proteomes" id="UP001501666">
    <property type="component" value="Unassembled WGS sequence"/>
</dbReference>
<dbReference type="EMBL" id="BAAATE010000034">
    <property type="protein sequence ID" value="GAA2691754.1"/>
    <property type="molecule type" value="Genomic_DNA"/>
</dbReference>
<accession>A0ABP6FG02</accession>
<keyword evidence="2" id="KW-1185">Reference proteome</keyword>
<name>A0ABP6FG02_9ACTN</name>
<dbReference type="RefSeq" id="WP_346154445.1">
    <property type="nucleotide sequence ID" value="NZ_BAAATE010000034.1"/>
</dbReference>
<sequence>MIVTVALLRAALAALNAYDWHTPLPVMVSSPTDAWARPLASTIRFGHFKTIESDDHLVPVGSLTRDPSDGPAVAALTMANPDTDPTASDIRKAPTTAQLAKSLAYAGLVDATLPVVIPTDRIDDDGLYSPIDPVMDHRYYDPDGDDHFGVWADDAWHRDTVHVLWPLHPRRAAQPAVPIRPVDWLTHLHQTETWIDPYGRAQPLRNMEIYDTCMARAWLEINADVITNDVIQHIFGTPDTALAAEPARPTPLQEAARALPDPRAWITSTPLAKALFRAYA</sequence>
<comment type="caution">
    <text evidence="1">The sequence shown here is derived from an EMBL/GenBank/DDBJ whole genome shotgun (WGS) entry which is preliminary data.</text>
</comment>
<proteinExistence type="predicted"/>
<gene>
    <name evidence="1" type="ORF">GCM10010412_082240</name>
</gene>